<evidence type="ECO:0000256" key="2">
    <source>
        <dbReference type="ARBA" id="ARBA00022692"/>
    </source>
</evidence>
<evidence type="ECO:0000313" key="6">
    <source>
        <dbReference type="EMBL" id="XAU14351.1"/>
    </source>
</evidence>
<proteinExistence type="predicted"/>
<feature type="transmembrane region" description="Helical" evidence="5">
    <location>
        <begin position="225"/>
        <end position="246"/>
    </location>
</feature>
<feature type="transmembrane region" description="Helical" evidence="5">
    <location>
        <begin position="101"/>
        <end position="120"/>
    </location>
</feature>
<comment type="subcellular location">
    <subcellularLocation>
        <location evidence="1">Membrane</location>
        <topology evidence="1">Multi-pass membrane protein</topology>
    </subcellularLocation>
</comment>
<feature type="transmembrane region" description="Helical" evidence="5">
    <location>
        <begin position="284"/>
        <end position="302"/>
    </location>
</feature>
<keyword evidence="4 5" id="KW-0472">Membrane</keyword>
<dbReference type="PANTHER" id="PTHR10283:SF92">
    <property type="entry name" value="LOW-AFFINITY PHOSPHATE TRANSPORTER PHO91"/>
    <property type="match status" value="1"/>
</dbReference>
<feature type="transmembrane region" description="Helical" evidence="5">
    <location>
        <begin position="370"/>
        <end position="388"/>
    </location>
</feature>
<feature type="transmembrane region" description="Helical" evidence="5">
    <location>
        <begin position="339"/>
        <end position="358"/>
    </location>
</feature>
<keyword evidence="3 5" id="KW-1133">Transmembrane helix</keyword>
<keyword evidence="2 5" id="KW-0812">Transmembrane</keyword>
<dbReference type="EMBL" id="CP147920">
    <property type="protein sequence ID" value="XAU14351.1"/>
    <property type="molecule type" value="Genomic_DNA"/>
</dbReference>
<dbReference type="Pfam" id="PF00939">
    <property type="entry name" value="Na_sulph_symp"/>
    <property type="match status" value="1"/>
</dbReference>
<evidence type="ECO:0000313" key="7">
    <source>
        <dbReference type="Proteomes" id="UP001447842"/>
    </source>
</evidence>
<evidence type="ECO:0000256" key="1">
    <source>
        <dbReference type="ARBA" id="ARBA00004141"/>
    </source>
</evidence>
<dbReference type="RefSeq" id="WP_345972090.1">
    <property type="nucleotide sequence ID" value="NZ_CP147920.1"/>
</dbReference>
<evidence type="ECO:0000256" key="4">
    <source>
        <dbReference type="ARBA" id="ARBA00023136"/>
    </source>
</evidence>
<dbReference type="NCBIfam" id="TIGR00785">
    <property type="entry name" value="dass"/>
    <property type="match status" value="1"/>
</dbReference>
<name>A0ABZ3H738_9BACT</name>
<feature type="transmembrane region" description="Helical" evidence="5">
    <location>
        <begin position="188"/>
        <end position="205"/>
    </location>
</feature>
<sequence>MIDTRQGIRKFANLGGVENRADRLIRFAVSLIVALLAAYLPEYEGLGSEGRATFFILIFAAGLWLTEAIPAFAVSFLIIALEIVMLGLIPGEEWEAFLSPWASPLVFLFLAGFIMASAASKTRLDIWIAKRVLFLVGNRPEHIMSGMILVTFTMSMFISNTATAALIVSILFPMLATMRPDNPYRKGLMLAVTMAANIGGMGTIIGTPPNAIAVGLLGAEAPSFVGWMMLALPPALLLVIALRFLLLKRYPSNEPLIDLGPLHGVDHTDDTSLVHATVPSVPSWKKSAVVLTFSVTVLLWLTGPLHHIPTTVVSFLPIVIFTMLGILEAEDIRALHWDVIILIIGGLSLGSAVSSSGLDDWIATLFAEQTLPLLLLVPIFAYLVVLLSNFMSNTAAANILLPLVAAVAVVVGNSSPVLAVVTVALSASLAMALPVSTPPNAIVFASGALKSRDFWMMGIVSGVLGPLVILGWIYLVSTFF</sequence>
<gene>
    <name evidence="6" type="ORF">WCY31_08810</name>
</gene>
<evidence type="ECO:0000256" key="3">
    <source>
        <dbReference type="ARBA" id="ARBA00022989"/>
    </source>
</evidence>
<protein>
    <submittedName>
        <fullName evidence="6">DASS family sodium-coupled anion symporter</fullName>
    </submittedName>
</protein>
<accession>A0ABZ3H738</accession>
<dbReference type="Proteomes" id="UP001447842">
    <property type="component" value="Chromosome"/>
</dbReference>
<feature type="transmembrane region" description="Helical" evidence="5">
    <location>
        <begin position="157"/>
        <end position="176"/>
    </location>
</feature>
<feature type="transmembrane region" description="Helical" evidence="5">
    <location>
        <begin position="454"/>
        <end position="475"/>
    </location>
</feature>
<keyword evidence="7" id="KW-1185">Reference proteome</keyword>
<feature type="transmembrane region" description="Helical" evidence="5">
    <location>
        <begin position="24"/>
        <end position="40"/>
    </location>
</feature>
<dbReference type="PANTHER" id="PTHR10283">
    <property type="entry name" value="SOLUTE CARRIER FAMILY 13 MEMBER"/>
    <property type="match status" value="1"/>
</dbReference>
<organism evidence="6 7">
    <name type="scientific">Sulfurimonas diazotrophicus</name>
    <dbReference type="NCBI Taxonomy" id="3131939"/>
    <lineage>
        <taxon>Bacteria</taxon>
        <taxon>Pseudomonadati</taxon>
        <taxon>Campylobacterota</taxon>
        <taxon>Epsilonproteobacteria</taxon>
        <taxon>Campylobacterales</taxon>
        <taxon>Sulfurimonadaceae</taxon>
        <taxon>Sulfurimonas</taxon>
    </lineage>
</organism>
<dbReference type="InterPro" id="IPR001898">
    <property type="entry name" value="SLC13A/DASS"/>
</dbReference>
<feature type="transmembrane region" description="Helical" evidence="5">
    <location>
        <begin position="308"/>
        <end position="327"/>
    </location>
</feature>
<evidence type="ECO:0000256" key="5">
    <source>
        <dbReference type="SAM" id="Phobius"/>
    </source>
</evidence>
<reference evidence="6 7" key="1">
    <citation type="submission" date="2024-03" db="EMBL/GenBank/DDBJ databases">
        <title>Sulfurimonas sp. HSL3-1.</title>
        <authorList>
            <person name="Wang S."/>
        </authorList>
    </citation>
    <scope>NUCLEOTIDE SEQUENCE [LARGE SCALE GENOMIC DNA]</scope>
    <source>
        <strain evidence="6 7">HSL3-1</strain>
    </source>
</reference>
<feature type="transmembrane region" description="Helical" evidence="5">
    <location>
        <begin position="52"/>
        <end position="81"/>
    </location>
</feature>